<evidence type="ECO:0000313" key="3">
    <source>
        <dbReference type="EMBL" id="TFK56873.1"/>
    </source>
</evidence>
<dbReference type="EMBL" id="ML213503">
    <property type="protein sequence ID" value="TFK56873.1"/>
    <property type="molecule type" value="Genomic_DNA"/>
</dbReference>
<name>A0A5C3NHM4_9AGAM</name>
<keyword evidence="4" id="KW-1185">Reference proteome</keyword>
<feature type="region of interest" description="Disordered" evidence="1">
    <location>
        <begin position="226"/>
        <end position="260"/>
    </location>
</feature>
<evidence type="ECO:0000313" key="4">
    <source>
        <dbReference type="Proteomes" id="UP000305948"/>
    </source>
</evidence>
<dbReference type="Proteomes" id="UP000305948">
    <property type="component" value="Unassembled WGS sequence"/>
</dbReference>
<keyword evidence="2" id="KW-1133">Transmembrane helix</keyword>
<proteinExistence type="predicted"/>
<dbReference type="OrthoDB" id="73901at2759"/>
<feature type="compositionally biased region" description="Low complexity" evidence="1">
    <location>
        <begin position="141"/>
        <end position="150"/>
    </location>
</feature>
<gene>
    <name evidence="3" type="ORF">OE88DRAFT_65969</name>
</gene>
<evidence type="ECO:0000256" key="2">
    <source>
        <dbReference type="SAM" id="Phobius"/>
    </source>
</evidence>
<organism evidence="3 4">
    <name type="scientific">Heliocybe sulcata</name>
    <dbReference type="NCBI Taxonomy" id="5364"/>
    <lineage>
        <taxon>Eukaryota</taxon>
        <taxon>Fungi</taxon>
        <taxon>Dikarya</taxon>
        <taxon>Basidiomycota</taxon>
        <taxon>Agaricomycotina</taxon>
        <taxon>Agaricomycetes</taxon>
        <taxon>Gloeophyllales</taxon>
        <taxon>Gloeophyllaceae</taxon>
        <taxon>Heliocybe</taxon>
    </lineage>
</organism>
<keyword evidence="2" id="KW-0812">Transmembrane</keyword>
<feature type="transmembrane region" description="Helical" evidence="2">
    <location>
        <begin position="20"/>
        <end position="44"/>
    </location>
</feature>
<evidence type="ECO:0000256" key="1">
    <source>
        <dbReference type="SAM" id="MobiDB-lite"/>
    </source>
</evidence>
<accession>A0A5C3NHM4</accession>
<feature type="region of interest" description="Disordered" evidence="1">
    <location>
        <begin position="141"/>
        <end position="169"/>
    </location>
</feature>
<evidence type="ECO:0008006" key="5">
    <source>
        <dbReference type="Google" id="ProtNLM"/>
    </source>
</evidence>
<feature type="compositionally biased region" description="Acidic residues" evidence="1">
    <location>
        <begin position="251"/>
        <end position="260"/>
    </location>
</feature>
<dbReference type="AlphaFoldDB" id="A0A5C3NHM4"/>
<sequence>MKMEGWEDRLHFQYLGEHVLFGSLVLNSFAHFLLASCLTFFLCISERLLTLALNKHWSPFASTRHSRTHNALWRAALYWIVTFVRLLYMLIAMTFHLGILVVTVTALTAGQFIIEYYDAPQPHRNSRDMYSTKEPLLDYSPEFSESSSYPLRMDQMKGRPRSKSKPESIFIHPNESNIARADAVALELGLGGDTELVKGNMYPDDDDAWELGKGKEVARALLHGTLKDTTNGTGHHRHSSSQQRLFHIGEEDSDEERAFS</sequence>
<feature type="transmembrane region" description="Helical" evidence="2">
    <location>
        <begin position="97"/>
        <end position="117"/>
    </location>
</feature>
<reference evidence="3 4" key="1">
    <citation type="journal article" date="2019" name="Nat. Ecol. Evol.">
        <title>Megaphylogeny resolves global patterns of mushroom evolution.</title>
        <authorList>
            <person name="Varga T."/>
            <person name="Krizsan K."/>
            <person name="Foldi C."/>
            <person name="Dima B."/>
            <person name="Sanchez-Garcia M."/>
            <person name="Sanchez-Ramirez S."/>
            <person name="Szollosi G.J."/>
            <person name="Szarkandi J.G."/>
            <person name="Papp V."/>
            <person name="Albert L."/>
            <person name="Andreopoulos W."/>
            <person name="Angelini C."/>
            <person name="Antonin V."/>
            <person name="Barry K.W."/>
            <person name="Bougher N.L."/>
            <person name="Buchanan P."/>
            <person name="Buyck B."/>
            <person name="Bense V."/>
            <person name="Catcheside P."/>
            <person name="Chovatia M."/>
            <person name="Cooper J."/>
            <person name="Damon W."/>
            <person name="Desjardin D."/>
            <person name="Finy P."/>
            <person name="Geml J."/>
            <person name="Haridas S."/>
            <person name="Hughes K."/>
            <person name="Justo A."/>
            <person name="Karasinski D."/>
            <person name="Kautmanova I."/>
            <person name="Kiss B."/>
            <person name="Kocsube S."/>
            <person name="Kotiranta H."/>
            <person name="LaButti K.M."/>
            <person name="Lechner B.E."/>
            <person name="Liimatainen K."/>
            <person name="Lipzen A."/>
            <person name="Lukacs Z."/>
            <person name="Mihaltcheva S."/>
            <person name="Morgado L.N."/>
            <person name="Niskanen T."/>
            <person name="Noordeloos M.E."/>
            <person name="Ohm R.A."/>
            <person name="Ortiz-Santana B."/>
            <person name="Ovrebo C."/>
            <person name="Racz N."/>
            <person name="Riley R."/>
            <person name="Savchenko A."/>
            <person name="Shiryaev A."/>
            <person name="Soop K."/>
            <person name="Spirin V."/>
            <person name="Szebenyi C."/>
            <person name="Tomsovsky M."/>
            <person name="Tulloss R.E."/>
            <person name="Uehling J."/>
            <person name="Grigoriev I.V."/>
            <person name="Vagvolgyi C."/>
            <person name="Papp T."/>
            <person name="Martin F.M."/>
            <person name="Miettinen O."/>
            <person name="Hibbett D.S."/>
            <person name="Nagy L.G."/>
        </authorList>
    </citation>
    <scope>NUCLEOTIDE SEQUENCE [LARGE SCALE GENOMIC DNA]</scope>
    <source>
        <strain evidence="3 4">OMC1185</strain>
    </source>
</reference>
<keyword evidence="2" id="KW-0472">Membrane</keyword>
<protein>
    <recommendedName>
        <fullName evidence="5">Copper transporter</fullName>
    </recommendedName>
</protein>